<accession>A0A7W6NLT5</accession>
<evidence type="ECO:0000313" key="1">
    <source>
        <dbReference type="EMBL" id="MBB4065785.1"/>
    </source>
</evidence>
<dbReference type="GO" id="GO:0048244">
    <property type="term" value="F:phytanoyl-CoA dioxygenase activity"/>
    <property type="evidence" value="ECO:0007669"/>
    <property type="project" value="InterPro"/>
</dbReference>
<keyword evidence="1" id="KW-0560">Oxidoreductase</keyword>
<protein>
    <submittedName>
        <fullName evidence="1">Ectoine hydroxylase-related dioxygenase (Phytanoyl-CoA dioxygenase family)</fullName>
    </submittedName>
</protein>
<keyword evidence="2" id="KW-1185">Reference proteome</keyword>
<name>A0A7W6NLT5_9HYPH</name>
<organism evidence="1 2">
    <name type="scientific">Gellertiella hungarica</name>
    <dbReference type="NCBI Taxonomy" id="1572859"/>
    <lineage>
        <taxon>Bacteria</taxon>
        <taxon>Pseudomonadati</taxon>
        <taxon>Pseudomonadota</taxon>
        <taxon>Alphaproteobacteria</taxon>
        <taxon>Hyphomicrobiales</taxon>
        <taxon>Rhizobiaceae</taxon>
        <taxon>Gellertiella</taxon>
    </lineage>
</organism>
<reference evidence="1 2" key="1">
    <citation type="submission" date="2020-08" db="EMBL/GenBank/DDBJ databases">
        <title>Genomic Encyclopedia of Type Strains, Phase IV (KMG-IV): sequencing the most valuable type-strain genomes for metagenomic binning, comparative biology and taxonomic classification.</title>
        <authorList>
            <person name="Goeker M."/>
        </authorList>
    </citation>
    <scope>NUCLEOTIDE SEQUENCE [LARGE SCALE GENOMIC DNA]</scope>
    <source>
        <strain evidence="1 2">DSM 29853</strain>
    </source>
</reference>
<comment type="caution">
    <text evidence="1">The sequence shown here is derived from an EMBL/GenBank/DDBJ whole genome shotgun (WGS) entry which is preliminary data.</text>
</comment>
<dbReference type="Gene3D" id="2.60.120.620">
    <property type="entry name" value="q2cbj1_9rhob like domain"/>
    <property type="match status" value="1"/>
</dbReference>
<proteinExistence type="predicted"/>
<dbReference type="SUPFAM" id="SSF51197">
    <property type="entry name" value="Clavaminate synthase-like"/>
    <property type="match status" value="1"/>
</dbReference>
<dbReference type="RefSeq" id="WP_183367082.1">
    <property type="nucleotide sequence ID" value="NZ_JACIEZ010000006.1"/>
</dbReference>
<dbReference type="PANTHER" id="PTHR21308:SF8">
    <property type="entry name" value="PHYTANOYL-COA DIOXYGENASE FAMILY PROTEIN (AFU_ORTHOLOGUE AFUA_2G09620)"/>
    <property type="match status" value="1"/>
</dbReference>
<dbReference type="Pfam" id="PF05721">
    <property type="entry name" value="PhyH"/>
    <property type="match status" value="1"/>
</dbReference>
<gene>
    <name evidence="1" type="ORF">GGR23_002993</name>
</gene>
<dbReference type="EMBL" id="JACIEZ010000006">
    <property type="protein sequence ID" value="MBB4065785.1"/>
    <property type="molecule type" value="Genomic_DNA"/>
</dbReference>
<dbReference type="InterPro" id="IPR047128">
    <property type="entry name" value="PhyH"/>
</dbReference>
<sequence length="397" mass="43402">MDQRTLASRRREKVWLSADSGSLDAFRALVEREAKLTDWPFAARIEKNVLIYDGERVRSAASDPEARRELMAEWVEAFSDGPGVIVIKNALTDHAVIDRASAVFEEIIAQEKQGGKVAGDHFAKPGANDRIWNSLEKHCLKDPDNFARYYASDAIALASEAWLGRGYQMTAQMNRVNPGGAAQKPHRDYHLGFMSPAQMQDFPGHIHAISPVLTLQGAVAHCDMPLESGPTLLLPFSQSFFEGYIAFGRPEFQAYFAEHHVQLPLEKGDALFFNPALMHGAGNNVSKDIYRMANLLQVSSAFGRAMESVNRARMVVRLYPALLEAARSGSLGPRAIANAVAASAEGYAFPTNLDSDPPVGGLAPKTQAAHMMEALEARLDPDAFASMIAAHAARREA</sequence>
<dbReference type="PANTHER" id="PTHR21308">
    <property type="entry name" value="PHYTANOYL-COA ALPHA-HYDROXYLASE"/>
    <property type="match status" value="1"/>
</dbReference>
<evidence type="ECO:0000313" key="2">
    <source>
        <dbReference type="Proteomes" id="UP000528286"/>
    </source>
</evidence>
<dbReference type="AlphaFoldDB" id="A0A7W6NLT5"/>
<dbReference type="InterPro" id="IPR008775">
    <property type="entry name" value="Phytyl_CoA_dOase-like"/>
</dbReference>
<dbReference type="GO" id="GO:0001561">
    <property type="term" value="P:fatty acid alpha-oxidation"/>
    <property type="evidence" value="ECO:0007669"/>
    <property type="project" value="InterPro"/>
</dbReference>
<keyword evidence="1" id="KW-0223">Dioxygenase</keyword>
<dbReference type="Proteomes" id="UP000528286">
    <property type="component" value="Unassembled WGS sequence"/>
</dbReference>